<dbReference type="GO" id="GO:0000976">
    <property type="term" value="F:transcription cis-regulatory region binding"/>
    <property type="evidence" value="ECO:0007669"/>
    <property type="project" value="TreeGrafter"/>
</dbReference>
<dbReference type="Pfam" id="PF03466">
    <property type="entry name" value="LysR_substrate"/>
    <property type="match status" value="1"/>
</dbReference>
<dbReference type="SUPFAM" id="SSF46785">
    <property type="entry name" value="Winged helix' DNA-binding domain"/>
    <property type="match status" value="1"/>
</dbReference>
<proteinExistence type="inferred from homology"/>
<sequence>MNIEHLKVFYTAAKTKNFSETARALHLSQPTVSSQIRQLEEHLNTKLFHRTTKKIELTTSGKMLFQYTDQILSLIYEAEKDINLLSNTIHGDLTIGASLTIGEYILPSILGKFKRKHPHINLIMKTFNSEQIISNLHHGEIEVGFIESTLFYPHLEQQAFLEDELVIITSTHPSHSIIGDRTHITHEELFQLPIILREQGSGTRQVIEENFQKHHLDPNKLNVMLELPNTEAIKSTVESGMGISIISKSSIKKELQIGSLRTVAIEGIQMKRYFYTVHNKQQLTPAAELFLTFTHEHFQYEQLSLRIS</sequence>
<keyword evidence="2" id="KW-0805">Transcription regulation</keyword>
<protein>
    <submittedName>
        <fullName evidence="6">LysR family transcriptional regulator</fullName>
    </submittedName>
</protein>
<evidence type="ECO:0000256" key="1">
    <source>
        <dbReference type="ARBA" id="ARBA00009437"/>
    </source>
</evidence>
<evidence type="ECO:0000256" key="4">
    <source>
        <dbReference type="ARBA" id="ARBA00023163"/>
    </source>
</evidence>
<evidence type="ECO:0000313" key="6">
    <source>
        <dbReference type="EMBL" id="RBW70131.1"/>
    </source>
</evidence>
<evidence type="ECO:0000256" key="3">
    <source>
        <dbReference type="ARBA" id="ARBA00023125"/>
    </source>
</evidence>
<dbReference type="InterPro" id="IPR036390">
    <property type="entry name" value="WH_DNA-bd_sf"/>
</dbReference>
<gene>
    <name evidence="6" type="ORF">DS031_08030</name>
</gene>
<dbReference type="Gene3D" id="3.40.190.290">
    <property type="match status" value="1"/>
</dbReference>
<evidence type="ECO:0000256" key="2">
    <source>
        <dbReference type="ARBA" id="ARBA00023015"/>
    </source>
</evidence>
<name>A0A366Y1Q7_9BACI</name>
<keyword evidence="7" id="KW-1185">Reference proteome</keyword>
<dbReference type="PROSITE" id="PS50931">
    <property type="entry name" value="HTH_LYSR"/>
    <property type="match status" value="1"/>
</dbReference>
<evidence type="ECO:0000259" key="5">
    <source>
        <dbReference type="PROSITE" id="PS50931"/>
    </source>
</evidence>
<keyword evidence="4" id="KW-0804">Transcription</keyword>
<dbReference type="CDD" id="cd08420">
    <property type="entry name" value="PBP2_CysL_like"/>
    <property type="match status" value="1"/>
</dbReference>
<organism evidence="6 7">
    <name type="scientific">Bacillus taeanensis</name>
    <dbReference type="NCBI Taxonomy" id="273032"/>
    <lineage>
        <taxon>Bacteria</taxon>
        <taxon>Bacillati</taxon>
        <taxon>Bacillota</taxon>
        <taxon>Bacilli</taxon>
        <taxon>Bacillales</taxon>
        <taxon>Bacillaceae</taxon>
        <taxon>Bacillus</taxon>
    </lineage>
</organism>
<dbReference type="RefSeq" id="WP_113805420.1">
    <property type="nucleotide sequence ID" value="NZ_QOCW01000006.1"/>
</dbReference>
<dbReference type="OrthoDB" id="9785745at2"/>
<dbReference type="EMBL" id="QOCW01000006">
    <property type="protein sequence ID" value="RBW70131.1"/>
    <property type="molecule type" value="Genomic_DNA"/>
</dbReference>
<dbReference type="PANTHER" id="PTHR30126">
    <property type="entry name" value="HTH-TYPE TRANSCRIPTIONAL REGULATOR"/>
    <property type="match status" value="1"/>
</dbReference>
<comment type="similarity">
    <text evidence="1">Belongs to the LysR transcriptional regulatory family.</text>
</comment>
<dbReference type="FunFam" id="1.10.10.10:FF:000001">
    <property type="entry name" value="LysR family transcriptional regulator"/>
    <property type="match status" value="1"/>
</dbReference>
<evidence type="ECO:0000313" key="7">
    <source>
        <dbReference type="Proteomes" id="UP000253314"/>
    </source>
</evidence>
<dbReference type="Gene3D" id="1.10.10.10">
    <property type="entry name" value="Winged helix-like DNA-binding domain superfamily/Winged helix DNA-binding domain"/>
    <property type="match status" value="1"/>
</dbReference>
<dbReference type="Pfam" id="PF00126">
    <property type="entry name" value="HTH_1"/>
    <property type="match status" value="1"/>
</dbReference>
<dbReference type="SUPFAM" id="SSF53850">
    <property type="entry name" value="Periplasmic binding protein-like II"/>
    <property type="match status" value="1"/>
</dbReference>
<dbReference type="NCBIfam" id="NF040786">
    <property type="entry name" value="LysR_Sec_metab"/>
    <property type="match status" value="1"/>
</dbReference>
<comment type="caution">
    <text evidence="6">The sequence shown here is derived from an EMBL/GenBank/DDBJ whole genome shotgun (WGS) entry which is preliminary data.</text>
</comment>
<dbReference type="InterPro" id="IPR036388">
    <property type="entry name" value="WH-like_DNA-bd_sf"/>
</dbReference>
<dbReference type="PRINTS" id="PR00039">
    <property type="entry name" value="HTHLYSR"/>
</dbReference>
<reference evidence="6 7" key="1">
    <citation type="submission" date="2018-07" db="EMBL/GenBank/DDBJ databases">
        <title>Lottiidibacillus patelloidae gen. nov., sp. nov., isolated from the intestinal tract of a marine limpet and the reclassification of B. taeanensis BH030017T, B. algicola KMM 3737T and B. hwajinpoensis SW-72T as genus Lottiidibacillus.</title>
        <authorList>
            <person name="Liu R."/>
            <person name="Huang Z."/>
        </authorList>
    </citation>
    <scope>NUCLEOTIDE SEQUENCE [LARGE SCALE GENOMIC DNA]</scope>
    <source>
        <strain evidence="6 7">BH030017</strain>
    </source>
</reference>
<keyword evidence="3" id="KW-0238">DNA-binding</keyword>
<dbReference type="InterPro" id="IPR005119">
    <property type="entry name" value="LysR_subst-bd"/>
</dbReference>
<dbReference type="Proteomes" id="UP000253314">
    <property type="component" value="Unassembled WGS sequence"/>
</dbReference>
<dbReference type="PANTHER" id="PTHR30126:SF40">
    <property type="entry name" value="HTH-TYPE TRANSCRIPTIONAL REGULATOR GLTR"/>
    <property type="match status" value="1"/>
</dbReference>
<feature type="domain" description="HTH lysR-type" evidence="5">
    <location>
        <begin position="1"/>
        <end position="58"/>
    </location>
</feature>
<accession>A0A366Y1Q7</accession>
<dbReference type="AlphaFoldDB" id="A0A366Y1Q7"/>
<dbReference type="InterPro" id="IPR047788">
    <property type="entry name" value="LysR-like_Sec_metab"/>
</dbReference>
<dbReference type="GO" id="GO:0003700">
    <property type="term" value="F:DNA-binding transcription factor activity"/>
    <property type="evidence" value="ECO:0007669"/>
    <property type="project" value="InterPro"/>
</dbReference>
<dbReference type="InterPro" id="IPR000847">
    <property type="entry name" value="LysR_HTH_N"/>
</dbReference>